<reference evidence="3 4" key="1">
    <citation type="journal article" date="2016" name="Nat. Commun.">
        <title>Thousands of microbial genomes shed light on interconnected biogeochemical processes in an aquifer system.</title>
        <authorList>
            <person name="Anantharaman K."/>
            <person name="Brown C.T."/>
            <person name="Hug L.A."/>
            <person name="Sharon I."/>
            <person name="Castelle C.J."/>
            <person name="Probst A.J."/>
            <person name="Thomas B.C."/>
            <person name="Singh A."/>
            <person name="Wilkins M.J."/>
            <person name="Karaoz U."/>
            <person name="Brodie E.L."/>
            <person name="Williams K.H."/>
            <person name="Hubbard S.S."/>
            <person name="Banfield J.F."/>
        </authorList>
    </citation>
    <scope>NUCLEOTIDE SEQUENCE [LARGE SCALE GENOMIC DNA]</scope>
</reference>
<protein>
    <recommendedName>
        <fullName evidence="5">DUF5666 domain-containing protein</fullName>
    </recommendedName>
</protein>
<dbReference type="EMBL" id="MFJF01000019">
    <property type="protein sequence ID" value="OGG06072.1"/>
    <property type="molecule type" value="Genomic_DNA"/>
</dbReference>
<sequence>MIKNPVKKFRTNKKITPENPEKKSPPKLSLLIAILLLIPATSFVANSVRKISAQTNTQAISPEKITSTPQIDQEKENVIDKLKQIEILKEKIATKVAQLRDQEKGAFYGIVKSSGGNEVVLSTVKGEQKFTHSEDTLVYIISDNAKKEAGLKDVKTGVVVSALGYFNENRDNLLAKYIFIQESFTRITGKLANIDKSNYTLTVKTKNGDILIDFEKYTVTSSFLKGKGKQKGGFSKFQVGDSVYIVGQPHEKEENRYHALRIIHLPMLISPTPESSPSAALTP</sequence>
<feature type="compositionally biased region" description="Basic and acidic residues" evidence="2">
    <location>
        <begin position="15"/>
        <end position="24"/>
    </location>
</feature>
<keyword evidence="1" id="KW-0175">Coiled coil</keyword>
<feature type="coiled-coil region" evidence="1">
    <location>
        <begin position="71"/>
        <end position="102"/>
    </location>
</feature>
<feature type="region of interest" description="Disordered" evidence="2">
    <location>
        <begin position="1"/>
        <end position="24"/>
    </location>
</feature>
<dbReference type="Proteomes" id="UP000177354">
    <property type="component" value="Unassembled WGS sequence"/>
</dbReference>
<evidence type="ECO:0000256" key="1">
    <source>
        <dbReference type="SAM" id="Coils"/>
    </source>
</evidence>
<feature type="compositionally biased region" description="Basic residues" evidence="2">
    <location>
        <begin position="1"/>
        <end position="13"/>
    </location>
</feature>
<evidence type="ECO:0000256" key="2">
    <source>
        <dbReference type="SAM" id="MobiDB-lite"/>
    </source>
</evidence>
<gene>
    <name evidence="3" type="ORF">A2777_00980</name>
</gene>
<dbReference type="AlphaFoldDB" id="A0A1F5Z1T0"/>
<name>A0A1F5Z1T0_9BACT</name>
<comment type="caution">
    <text evidence="3">The sequence shown here is derived from an EMBL/GenBank/DDBJ whole genome shotgun (WGS) entry which is preliminary data.</text>
</comment>
<proteinExistence type="predicted"/>
<organism evidence="3 4">
    <name type="scientific">Candidatus Gottesmanbacteria bacterium RIFCSPHIGHO2_01_FULL_40_15</name>
    <dbReference type="NCBI Taxonomy" id="1798376"/>
    <lineage>
        <taxon>Bacteria</taxon>
        <taxon>Candidatus Gottesmaniibacteriota</taxon>
    </lineage>
</organism>
<evidence type="ECO:0000313" key="4">
    <source>
        <dbReference type="Proteomes" id="UP000177354"/>
    </source>
</evidence>
<accession>A0A1F5Z1T0</accession>
<evidence type="ECO:0000313" key="3">
    <source>
        <dbReference type="EMBL" id="OGG06072.1"/>
    </source>
</evidence>
<evidence type="ECO:0008006" key="5">
    <source>
        <dbReference type="Google" id="ProtNLM"/>
    </source>
</evidence>